<dbReference type="InterPro" id="IPR050835">
    <property type="entry name" value="ABC_transporter_sub-D"/>
</dbReference>
<protein>
    <submittedName>
        <fullName evidence="6">Transporter</fullName>
    </submittedName>
</protein>
<dbReference type="Pfam" id="PF05992">
    <property type="entry name" value="SbmA_BacA"/>
    <property type="match status" value="1"/>
</dbReference>
<dbReference type="RefSeq" id="WP_046140624.1">
    <property type="nucleotide sequence ID" value="NZ_LANJ01000010.1"/>
</dbReference>
<dbReference type="AlphaFoldDB" id="A0A0F5QIA4"/>
<comment type="caution">
    <text evidence="6">The sequence shown here is derived from an EMBL/GenBank/DDBJ whole genome shotgun (WGS) entry which is preliminary data.</text>
</comment>
<organism evidence="6 7">
    <name type="scientific">Devosia epidermidihirudinis</name>
    <dbReference type="NCBI Taxonomy" id="1293439"/>
    <lineage>
        <taxon>Bacteria</taxon>
        <taxon>Pseudomonadati</taxon>
        <taxon>Pseudomonadota</taxon>
        <taxon>Alphaproteobacteria</taxon>
        <taxon>Hyphomicrobiales</taxon>
        <taxon>Devosiaceae</taxon>
        <taxon>Devosia</taxon>
    </lineage>
</organism>
<feature type="transmembrane region" description="Helical" evidence="5">
    <location>
        <begin position="12"/>
        <end position="30"/>
    </location>
</feature>
<dbReference type="GO" id="GO:1904680">
    <property type="term" value="F:peptide transmembrane transporter activity"/>
    <property type="evidence" value="ECO:0007669"/>
    <property type="project" value="InterPro"/>
</dbReference>
<dbReference type="NCBIfam" id="NF009036">
    <property type="entry name" value="PRK12369.1"/>
    <property type="match status" value="1"/>
</dbReference>
<dbReference type="PATRIC" id="fig|1293439.3.peg.155"/>
<evidence type="ECO:0000313" key="6">
    <source>
        <dbReference type="EMBL" id="KKC40712.1"/>
    </source>
</evidence>
<keyword evidence="7" id="KW-1185">Reference proteome</keyword>
<feature type="transmembrane region" description="Helical" evidence="5">
    <location>
        <begin position="83"/>
        <end position="101"/>
    </location>
</feature>
<dbReference type="EMBL" id="LANJ01000010">
    <property type="protein sequence ID" value="KKC40712.1"/>
    <property type="molecule type" value="Genomic_DNA"/>
</dbReference>
<feature type="transmembrane region" description="Helical" evidence="5">
    <location>
        <begin position="188"/>
        <end position="208"/>
    </location>
</feature>
<feature type="transmembrane region" description="Helical" evidence="5">
    <location>
        <begin position="149"/>
        <end position="168"/>
    </location>
</feature>
<dbReference type="STRING" id="1293439.WH87_03000"/>
<dbReference type="PANTHER" id="PTHR11384">
    <property type="entry name" value="ATP-BINDING CASSETTE, SUB-FAMILY D MEMBER"/>
    <property type="match status" value="1"/>
</dbReference>
<gene>
    <name evidence="6" type="ORF">WH87_03000</name>
</gene>
<evidence type="ECO:0000256" key="1">
    <source>
        <dbReference type="ARBA" id="ARBA00022448"/>
    </source>
</evidence>
<name>A0A0F5QIA4_9HYPH</name>
<dbReference type="GO" id="GO:0015833">
    <property type="term" value="P:peptide transport"/>
    <property type="evidence" value="ECO:0007669"/>
    <property type="project" value="InterPro"/>
</dbReference>
<evidence type="ECO:0000313" key="7">
    <source>
        <dbReference type="Proteomes" id="UP000033411"/>
    </source>
</evidence>
<sequence length="358" mass="40751">MIKSFFATRRWAAWAYIGGAFLIASIYLQVQMTVLLNKWYNVFYTMLQEASSHNVSEFWAMIFQPEMAPHNFLGFITLPMPSSFLWIALPYVVLATLTSYVTRLYGFRWRQAITENYIPRWRHVEVEIEGSSQRIQEDAMRFASIVESLGLAIARAVMTLIAFIPILWSLSSQVDLPILRDIPGSLVWASVIITVGGMVISWFVGWFLPGLEYNNQKVEAAFRKELVLGEDDKINHAQPETLFSLFSGIRFNYHRLYLHYGYFDLWSNLYGQVTSLAPLLMVGPGMFTGAVTFGLLNQISDAYGRVNGAFGLILNNWTTLTELRSIWKRLHEFEANLDAFDTGHDVGEAVEASPLPAE</sequence>
<keyword evidence="2 5" id="KW-0812">Transmembrane</keyword>
<dbReference type="GO" id="GO:0005886">
    <property type="term" value="C:plasma membrane"/>
    <property type="evidence" value="ECO:0007669"/>
    <property type="project" value="TreeGrafter"/>
</dbReference>
<dbReference type="InterPro" id="IPR009248">
    <property type="entry name" value="SbmA_BacA"/>
</dbReference>
<evidence type="ECO:0000256" key="5">
    <source>
        <dbReference type="SAM" id="Phobius"/>
    </source>
</evidence>
<evidence type="ECO:0000256" key="3">
    <source>
        <dbReference type="ARBA" id="ARBA00022989"/>
    </source>
</evidence>
<accession>A0A0F5QIA4</accession>
<evidence type="ECO:0000256" key="4">
    <source>
        <dbReference type="ARBA" id="ARBA00023136"/>
    </source>
</evidence>
<dbReference type="PANTHER" id="PTHR11384:SF59">
    <property type="entry name" value="LYSOSOMAL COBALAMIN TRANSPORTER ABCD4"/>
    <property type="match status" value="1"/>
</dbReference>
<keyword evidence="3 5" id="KW-1133">Transmembrane helix</keyword>
<proteinExistence type="predicted"/>
<dbReference type="Proteomes" id="UP000033411">
    <property type="component" value="Unassembled WGS sequence"/>
</dbReference>
<evidence type="ECO:0000256" key="2">
    <source>
        <dbReference type="ARBA" id="ARBA00022692"/>
    </source>
</evidence>
<keyword evidence="4 5" id="KW-0472">Membrane</keyword>
<dbReference type="OrthoDB" id="8233587at2"/>
<reference evidence="6 7" key="1">
    <citation type="submission" date="2015-03" db="EMBL/GenBank/DDBJ databases">
        <authorList>
            <person name="Lepp D."/>
            <person name="Hassan Y.I."/>
            <person name="Li X.-Z."/>
            <person name="Zhou T."/>
        </authorList>
    </citation>
    <scope>NUCLEOTIDE SEQUENCE [LARGE SCALE GENOMIC DNA]</scope>
    <source>
        <strain evidence="6 7">E84</strain>
    </source>
</reference>
<keyword evidence="1" id="KW-0813">Transport</keyword>